<feature type="region of interest" description="Disordered" evidence="1">
    <location>
        <begin position="245"/>
        <end position="265"/>
    </location>
</feature>
<organism evidence="3 4">
    <name type="scientific">Pseudomyxococcus hansupus</name>
    <dbReference type="NCBI Taxonomy" id="1297742"/>
    <lineage>
        <taxon>Bacteria</taxon>
        <taxon>Pseudomonadati</taxon>
        <taxon>Myxococcota</taxon>
        <taxon>Myxococcia</taxon>
        <taxon>Myxococcales</taxon>
        <taxon>Cystobacterineae</taxon>
        <taxon>Myxococcaceae</taxon>
        <taxon>Pseudomyxococcus</taxon>
    </lineage>
</organism>
<dbReference type="AlphaFoldDB" id="A0A0H4XPC9"/>
<evidence type="ECO:0000256" key="2">
    <source>
        <dbReference type="SAM" id="Phobius"/>
    </source>
</evidence>
<accession>A0A0H4XPC9</accession>
<evidence type="ECO:0000256" key="1">
    <source>
        <dbReference type="SAM" id="MobiDB-lite"/>
    </source>
</evidence>
<feature type="compositionally biased region" description="Basic and acidic residues" evidence="1">
    <location>
        <begin position="117"/>
        <end position="126"/>
    </location>
</feature>
<feature type="region of interest" description="Disordered" evidence="1">
    <location>
        <begin position="103"/>
        <end position="126"/>
    </location>
</feature>
<dbReference type="InterPro" id="IPR036259">
    <property type="entry name" value="MFS_trans_sf"/>
</dbReference>
<proteinExistence type="predicted"/>
<sequence>MESLAPLSAPRSLTELRADMCSPGVIPAEVDTLFVEMARPVEGEAALRERADFLQSLMTLPGVGSQQTGSDGITVSTAAVETLLELGYPYALEVPPNLLERAREERDAQRRRKKKQQKEQQQKEQGAEPLPVAGIVVTLFGTALQLLPMLLPLLRTGSRLDVPGFIVMILLLGICVPPAMALMGALMRHRTLQGLGAVGLVLQGLAWLAITLFMSSMSSYGLLLLAWPTWYALLGAAQLIRPSKLPETPPAVEPTKPQAPEAATS</sequence>
<name>A0A0H4XPC9_9BACT</name>
<gene>
    <name evidence="3" type="ORF">A176_007139</name>
</gene>
<dbReference type="Proteomes" id="UP000009026">
    <property type="component" value="Chromosome"/>
</dbReference>
<feature type="transmembrane region" description="Helical" evidence="2">
    <location>
        <begin position="130"/>
        <end position="150"/>
    </location>
</feature>
<dbReference type="SUPFAM" id="SSF103473">
    <property type="entry name" value="MFS general substrate transporter"/>
    <property type="match status" value="1"/>
</dbReference>
<dbReference type="EMBL" id="CP012109">
    <property type="protein sequence ID" value="AKQ70227.1"/>
    <property type="molecule type" value="Genomic_DNA"/>
</dbReference>
<keyword evidence="2" id="KW-0812">Transmembrane</keyword>
<keyword evidence="4" id="KW-1185">Reference proteome</keyword>
<keyword evidence="2" id="KW-0472">Membrane</keyword>
<dbReference type="KEGG" id="mym:A176_007139"/>
<protein>
    <submittedName>
        <fullName evidence="3">Uncharacterized protein</fullName>
    </submittedName>
</protein>
<feature type="transmembrane region" description="Helical" evidence="2">
    <location>
        <begin position="162"/>
        <end position="183"/>
    </location>
</feature>
<reference evidence="3 4" key="1">
    <citation type="journal article" date="2016" name="PLoS ONE">
        <title>Complete Genome Sequence and Comparative Genomics of a Novel Myxobacterium Myxococcus hansupus.</title>
        <authorList>
            <person name="Sharma G."/>
            <person name="Narwani T."/>
            <person name="Subramanian S."/>
        </authorList>
    </citation>
    <scope>NUCLEOTIDE SEQUENCE [LARGE SCALE GENOMIC DNA]</scope>
    <source>
        <strain evidence="4">mixupus</strain>
    </source>
</reference>
<keyword evidence="2" id="KW-1133">Transmembrane helix</keyword>
<evidence type="ECO:0000313" key="3">
    <source>
        <dbReference type="EMBL" id="AKQ70227.1"/>
    </source>
</evidence>
<evidence type="ECO:0000313" key="4">
    <source>
        <dbReference type="Proteomes" id="UP000009026"/>
    </source>
</evidence>
<dbReference type="PATRIC" id="fig|1297742.4.peg.7256"/>